<protein>
    <submittedName>
        <fullName evidence="6">Hydroxymethylglutaryl-CoA lyase</fullName>
    </submittedName>
</protein>
<dbReference type="GO" id="GO:0046951">
    <property type="term" value="P:ketone body biosynthetic process"/>
    <property type="evidence" value="ECO:0007669"/>
    <property type="project" value="TreeGrafter"/>
</dbReference>
<dbReference type="PANTHER" id="PTHR42738:SF7">
    <property type="entry name" value="HYDROXYMETHYLGLUTARYL-COA LYASE"/>
    <property type="match status" value="1"/>
</dbReference>
<evidence type="ECO:0000259" key="5">
    <source>
        <dbReference type="PROSITE" id="PS50991"/>
    </source>
</evidence>
<evidence type="ECO:0000256" key="3">
    <source>
        <dbReference type="ARBA" id="ARBA00023239"/>
    </source>
</evidence>
<dbReference type="FunFam" id="3.20.20.70:FF:000071">
    <property type="entry name" value="Hydroxymethylglutaryl-CoA lyase"/>
    <property type="match status" value="1"/>
</dbReference>
<proteinExistence type="inferred from homology"/>
<dbReference type="InterPro" id="IPR013785">
    <property type="entry name" value="Aldolase_TIM"/>
</dbReference>
<dbReference type="OrthoDB" id="9784013at2"/>
<name>A0A418MWE6_9ACTN</name>
<dbReference type="Pfam" id="PF00682">
    <property type="entry name" value="HMGL-like"/>
    <property type="match status" value="1"/>
</dbReference>
<dbReference type="PANTHER" id="PTHR42738">
    <property type="entry name" value="HYDROXYMETHYLGLUTARYL-COA LYASE"/>
    <property type="match status" value="1"/>
</dbReference>
<dbReference type="SUPFAM" id="SSF51569">
    <property type="entry name" value="Aldolase"/>
    <property type="match status" value="1"/>
</dbReference>
<evidence type="ECO:0000256" key="4">
    <source>
        <dbReference type="SAM" id="MobiDB-lite"/>
    </source>
</evidence>
<feature type="region of interest" description="Disordered" evidence="4">
    <location>
        <begin position="1"/>
        <end position="24"/>
    </location>
</feature>
<dbReference type="GO" id="GO:0046872">
    <property type="term" value="F:metal ion binding"/>
    <property type="evidence" value="ECO:0007669"/>
    <property type="project" value="UniProtKB-KW"/>
</dbReference>
<keyword evidence="7" id="KW-1185">Reference proteome</keyword>
<dbReference type="InterPro" id="IPR000891">
    <property type="entry name" value="PYR_CT"/>
</dbReference>
<comment type="similarity">
    <text evidence="1">Belongs to the HMG-CoA lyase family.</text>
</comment>
<dbReference type="NCBIfam" id="NF004283">
    <property type="entry name" value="PRK05692.1"/>
    <property type="match status" value="1"/>
</dbReference>
<evidence type="ECO:0000256" key="2">
    <source>
        <dbReference type="ARBA" id="ARBA00022723"/>
    </source>
</evidence>
<feature type="domain" description="Pyruvate carboxyltransferase" evidence="5">
    <location>
        <begin position="8"/>
        <end position="274"/>
    </location>
</feature>
<accession>A0A418MWE6</accession>
<dbReference type="EMBL" id="QXEC01000008">
    <property type="protein sequence ID" value="RIV39021.1"/>
    <property type="molecule type" value="Genomic_DNA"/>
</dbReference>
<gene>
    <name evidence="6" type="ORF">D2L64_11300</name>
</gene>
<keyword evidence="2" id="KW-0479">Metal-binding</keyword>
<keyword evidence="3 6" id="KW-0456">Lyase</keyword>
<dbReference type="GO" id="GO:0006552">
    <property type="term" value="P:L-leucine catabolic process"/>
    <property type="evidence" value="ECO:0007669"/>
    <property type="project" value="TreeGrafter"/>
</dbReference>
<organism evidence="6 7">
    <name type="scientific">Micromonospora radicis</name>
    <dbReference type="NCBI Taxonomy" id="1894971"/>
    <lineage>
        <taxon>Bacteria</taxon>
        <taxon>Bacillati</taxon>
        <taxon>Actinomycetota</taxon>
        <taxon>Actinomycetes</taxon>
        <taxon>Micromonosporales</taxon>
        <taxon>Micromonosporaceae</taxon>
        <taxon>Micromonospora</taxon>
    </lineage>
</organism>
<dbReference type="Gene3D" id="3.20.20.70">
    <property type="entry name" value="Aldolase class I"/>
    <property type="match status" value="1"/>
</dbReference>
<evidence type="ECO:0000256" key="1">
    <source>
        <dbReference type="ARBA" id="ARBA00009405"/>
    </source>
</evidence>
<dbReference type="Proteomes" id="UP000283832">
    <property type="component" value="Unassembled WGS sequence"/>
</dbReference>
<evidence type="ECO:0000313" key="6">
    <source>
        <dbReference type="EMBL" id="RIV39021.1"/>
    </source>
</evidence>
<reference evidence="6 7" key="1">
    <citation type="submission" date="2018-08" db="EMBL/GenBank/DDBJ databases">
        <title>Jishengella sp. nov., isolated from a root of Azadirachta indica A. Juss. var. siamensis Valenton.</title>
        <authorList>
            <person name="Kuncharoen N."/>
            <person name="Tanasupawat S."/>
            <person name="Kudo T."/>
            <person name="Ohkuma M."/>
        </authorList>
    </citation>
    <scope>NUCLEOTIDE SEQUENCE [LARGE SCALE GENOMIC DNA]</scope>
    <source>
        <strain evidence="6 7">AZ1-13</strain>
    </source>
</reference>
<dbReference type="GO" id="GO:0004419">
    <property type="term" value="F:hydroxymethylglutaryl-CoA lyase activity"/>
    <property type="evidence" value="ECO:0007669"/>
    <property type="project" value="TreeGrafter"/>
</dbReference>
<evidence type="ECO:0000313" key="7">
    <source>
        <dbReference type="Proteomes" id="UP000283832"/>
    </source>
</evidence>
<dbReference type="InterPro" id="IPR043594">
    <property type="entry name" value="HMGL"/>
</dbReference>
<dbReference type="AlphaFoldDB" id="A0A418MWE6"/>
<dbReference type="CDD" id="cd07938">
    <property type="entry name" value="DRE_TIM_HMGL"/>
    <property type="match status" value="1"/>
</dbReference>
<comment type="caution">
    <text evidence="6">The sequence shown here is derived from an EMBL/GenBank/DDBJ whole genome shotgun (WGS) entry which is preliminary data.</text>
</comment>
<dbReference type="RefSeq" id="WP_119575190.1">
    <property type="nucleotide sequence ID" value="NZ_QXEC01000008.1"/>
</dbReference>
<dbReference type="PROSITE" id="PS50991">
    <property type="entry name" value="PYR_CT"/>
    <property type="match status" value="1"/>
</dbReference>
<sequence length="307" mass="32993">MGVMPESVAIREVGPRDGLQNEEPIPTDAKVRLLDALSRTGVRRIEAVSFVHPRAIPQMADADEVWQRATRVDGVRYSALVPNTRGAQRALAAGFTEVEVVVSASDTHNRRNVNRSTDESLDDLAELIDLLHGADARAEVIIATSFGCPYEGDIDPVRVASIVDRVVRDGADRVAFGDTTGMGTPRRVRELLTAVRERNAEIPVLLHFHNTRGTALANMLTALELGVTEFDASVGGLGGCPYAPGASGNLATEEAVHMLHDMGIDTGIDLDALIEVAELAEELTGRRLPSGVLRAGPRTRLTPMPRS</sequence>